<protein>
    <submittedName>
        <fullName evidence="1">Unnamed protein product</fullName>
    </submittedName>
</protein>
<dbReference type="Proteomes" id="UP001165121">
    <property type="component" value="Unassembled WGS sequence"/>
</dbReference>
<evidence type="ECO:0000313" key="1">
    <source>
        <dbReference type="EMBL" id="GMF45890.1"/>
    </source>
</evidence>
<organism evidence="1 2">
    <name type="scientific">Phytophthora fragariaefolia</name>
    <dbReference type="NCBI Taxonomy" id="1490495"/>
    <lineage>
        <taxon>Eukaryota</taxon>
        <taxon>Sar</taxon>
        <taxon>Stramenopiles</taxon>
        <taxon>Oomycota</taxon>
        <taxon>Peronosporomycetes</taxon>
        <taxon>Peronosporales</taxon>
        <taxon>Peronosporaceae</taxon>
        <taxon>Phytophthora</taxon>
    </lineage>
</organism>
<dbReference type="EMBL" id="BSXT01001892">
    <property type="protein sequence ID" value="GMF45890.1"/>
    <property type="molecule type" value="Genomic_DNA"/>
</dbReference>
<reference evidence="1" key="1">
    <citation type="submission" date="2023-04" db="EMBL/GenBank/DDBJ databases">
        <title>Phytophthora fragariaefolia NBRC 109709.</title>
        <authorList>
            <person name="Ichikawa N."/>
            <person name="Sato H."/>
            <person name="Tonouchi N."/>
        </authorList>
    </citation>
    <scope>NUCLEOTIDE SEQUENCE</scope>
    <source>
        <strain evidence="1">NBRC 109709</strain>
    </source>
</reference>
<dbReference type="OrthoDB" id="164695at2759"/>
<proteinExistence type="predicted"/>
<sequence length="272" mass="29578">MTWAAADFESQCNVPSAPTWAQPVWWLQRLCTLPESQSPHPECISRTFTFIILHRPIWCQWHLLFPNSAWWGSSLFCVKDLASPSRFYRHMQTLSTCGSSLLCIDSSSSDPAHSLTLCRRMAASVIGGARHWCLVALWVVLIASPNLVSAECASGSSTLTTEGCSGCGDYDLCLGYTSESECSGSGCETDGDCTYDCMSVNGNLTTLEVLIDFGGFRSAKETAAGGYSVSGYPDFTDAWPSASNDDVTAVGTIEMSSVVETLYVDDYIFLHQ</sequence>
<comment type="caution">
    <text evidence="1">The sequence shown here is derived from an EMBL/GenBank/DDBJ whole genome shotgun (WGS) entry which is preliminary data.</text>
</comment>
<dbReference type="AlphaFoldDB" id="A0A9W6XUC2"/>
<accession>A0A9W6XUC2</accession>
<name>A0A9W6XUC2_9STRA</name>
<evidence type="ECO:0000313" key="2">
    <source>
        <dbReference type="Proteomes" id="UP001165121"/>
    </source>
</evidence>
<keyword evidence="2" id="KW-1185">Reference proteome</keyword>
<gene>
    <name evidence="1" type="ORF">Pfra01_001665200</name>
</gene>